<keyword evidence="3" id="KW-1185">Reference proteome</keyword>
<keyword evidence="1" id="KW-0175">Coiled coil</keyword>
<reference evidence="2 3" key="1">
    <citation type="journal article" date="2008" name="J. Bacteriol.">
        <title>'Candidatus Cloacamonas acidaminovorans': genome sequence reconstruction provides a first glimpse of a new bacterial division.</title>
        <authorList>
            <person name="Pelletier E."/>
            <person name="Kreimeyer A."/>
            <person name="Bocs S."/>
            <person name="Rouy Z."/>
            <person name="Gyapay G."/>
            <person name="Chouari R."/>
            <person name="Riviere D."/>
            <person name="Ganesan A."/>
            <person name="Daegelen P."/>
            <person name="Sghir A."/>
            <person name="Cohen G.N."/>
            <person name="Medigue C."/>
            <person name="Weissenbach J."/>
            <person name="Le Paslier D."/>
        </authorList>
    </citation>
    <scope>NUCLEOTIDE SEQUENCE [LARGE SCALE GENOMIC DNA]</scope>
    <source>
        <strain evidence="3">Evry</strain>
    </source>
</reference>
<dbReference type="KEGG" id="caci:CLOAM0591"/>
<dbReference type="HOGENOM" id="CLU_1861670_0_0_0"/>
<accession>B0VGN9</accession>
<organism evidence="2 3">
    <name type="scientific">Cloacimonas acidaminovorans (strain Evry)</name>
    <dbReference type="NCBI Taxonomy" id="459349"/>
    <lineage>
        <taxon>Bacteria</taxon>
        <taxon>Pseudomonadati</taxon>
        <taxon>Candidatus Cloacimonadota</taxon>
        <taxon>Candidatus Cloacimonadia</taxon>
        <taxon>Candidatus Cloacimonadales</taxon>
        <taxon>Candidatus Cloacimonadaceae</taxon>
        <taxon>Candidatus Cloacimonas</taxon>
    </lineage>
</organism>
<proteinExistence type="predicted"/>
<protein>
    <submittedName>
        <fullName evidence="2">Uncharacterized protein</fullName>
    </submittedName>
</protein>
<dbReference type="AlphaFoldDB" id="B0VGN9"/>
<evidence type="ECO:0000313" key="3">
    <source>
        <dbReference type="Proteomes" id="UP000002019"/>
    </source>
</evidence>
<name>B0VGN9_CLOAI</name>
<dbReference type="EMBL" id="CU466930">
    <property type="protein sequence ID" value="CAO80476.1"/>
    <property type="molecule type" value="Genomic_DNA"/>
</dbReference>
<sequence length="137" mass="16451">MPELKMNKEFWEIRPETSESEINEMIEKVAKFIAERHLAPAGILLFESVRPLHGIGSQALFFILPVAEIIFDSKKYQQFAIMMEDENNIKKLIKRMDELDEIYTRERRQENKLKKQHRKAKRKAFYHKIFKRKNKTA</sequence>
<evidence type="ECO:0000256" key="1">
    <source>
        <dbReference type="SAM" id="Coils"/>
    </source>
</evidence>
<evidence type="ECO:0000313" key="2">
    <source>
        <dbReference type="EMBL" id="CAO80476.1"/>
    </source>
</evidence>
<dbReference type="STRING" id="459349.CLOAM0591"/>
<dbReference type="eggNOG" id="ENOG503110Q">
    <property type="taxonomic scope" value="Bacteria"/>
</dbReference>
<dbReference type="Proteomes" id="UP000002019">
    <property type="component" value="Chromosome"/>
</dbReference>
<feature type="coiled-coil region" evidence="1">
    <location>
        <begin position="82"/>
        <end position="123"/>
    </location>
</feature>
<gene>
    <name evidence="2" type="ordered locus">CLOAM0591</name>
</gene>